<protein>
    <submittedName>
        <fullName evidence="2">Uncharacterized protein</fullName>
    </submittedName>
</protein>
<feature type="transmembrane region" description="Helical" evidence="1">
    <location>
        <begin position="84"/>
        <end position="113"/>
    </location>
</feature>
<dbReference type="InterPro" id="IPR018580">
    <property type="entry name" value="Uncharacterised_YfhO"/>
</dbReference>
<feature type="transmembrane region" description="Helical" evidence="1">
    <location>
        <begin position="612"/>
        <end position="633"/>
    </location>
</feature>
<dbReference type="STRING" id="1618578.UV74_C0013G0315"/>
<feature type="transmembrane region" description="Helical" evidence="1">
    <location>
        <begin position="351"/>
        <end position="369"/>
    </location>
</feature>
<proteinExistence type="predicted"/>
<dbReference type="PANTHER" id="PTHR38454:SF1">
    <property type="entry name" value="INTEGRAL MEMBRANE PROTEIN"/>
    <property type="match status" value="1"/>
</dbReference>
<organism evidence="2 3">
    <name type="scientific">Candidatus Woesebacteria bacterium GW2011_GWB1_43_14</name>
    <dbReference type="NCBI Taxonomy" id="1618578"/>
    <lineage>
        <taxon>Bacteria</taxon>
        <taxon>Candidatus Woeseibacteriota</taxon>
    </lineage>
</organism>
<accession>A0A0G1GEA0</accession>
<feature type="transmembrane region" description="Helical" evidence="1">
    <location>
        <begin position="290"/>
        <end position="308"/>
    </location>
</feature>
<dbReference type="EMBL" id="LCFQ01000013">
    <property type="protein sequence ID" value="KKS97193.1"/>
    <property type="molecule type" value="Genomic_DNA"/>
</dbReference>
<reference evidence="2 3" key="1">
    <citation type="journal article" date="2015" name="Nature">
        <title>rRNA introns, odd ribosomes, and small enigmatic genomes across a large radiation of phyla.</title>
        <authorList>
            <person name="Brown C.T."/>
            <person name="Hug L.A."/>
            <person name="Thomas B.C."/>
            <person name="Sharon I."/>
            <person name="Castelle C.J."/>
            <person name="Singh A."/>
            <person name="Wilkins M.J."/>
            <person name="Williams K.H."/>
            <person name="Banfield J.F."/>
        </authorList>
    </citation>
    <scope>NUCLEOTIDE SEQUENCE [LARGE SCALE GENOMIC DNA]</scope>
</reference>
<evidence type="ECO:0000313" key="2">
    <source>
        <dbReference type="EMBL" id="KKS97193.1"/>
    </source>
</evidence>
<sequence>MLTTKKIISTIILASIFTNLPLWADPSHFLKRGNDLQEFFWPIILFIKKQILINHTFPLWFNTILSGTPLLPDPQSQLFYPPNILFLFMPIEIAFLINFIIHTVFGGIGFYLAAKAGFRFSRVASLCVAIFTITSPKMAGYFEAGHFGLIEAMAWVPYTMLALLKLFQTKEWRWSILLALSMAGLFYTHTVTFLISAIASAYFFMSYSIIHKKNTIRRAISYLFGAIIGFGLTAIALLPQLDWKNLTTRYLLTEKPQIYPIWNSKIEFLKSVFLPWTTTTGIQGLDTEKWIPLGLSVSSLAILGFILANKKIKLFIILPTAFLLLVALGNSSPLYSIFIQMEWYQLMRVPTRVWFIIVLIAHFLAGSSIDKLLGSRHLKPFIYLLIILSVCESLLLYWTFLAKPAGKREGISSDFYSFIENDKSRYRVFCIDRCIPQLLAVKHDLELVEGYTTVQQINYYQHSWGLVGSYWDYYSLPIPPTGVYKFQKLQPDPKTLGKYNVKYVISPHQLTGKGFTLAKKFDDYFLYINEALQPRASAPITEYSPNFIKIDTSNYHESVLLLAEVYSPGWNAYLNGDEKVEIQESPDRLRVVELKPNIQYVEFKYDPESYKYGRIITFTTLTMLATWFLYYLYQHYY</sequence>
<feature type="transmembrane region" description="Helical" evidence="1">
    <location>
        <begin position="222"/>
        <end position="241"/>
    </location>
</feature>
<dbReference type="Proteomes" id="UP000034090">
    <property type="component" value="Unassembled WGS sequence"/>
</dbReference>
<comment type="caution">
    <text evidence="2">The sequence shown here is derived from an EMBL/GenBank/DDBJ whole genome shotgun (WGS) entry which is preliminary data.</text>
</comment>
<keyword evidence="1" id="KW-0472">Membrane</keyword>
<keyword evidence="1" id="KW-1133">Transmembrane helix</keyword>
<keyword evidence="1" id="KW-0812">Transmembrane</keyword>
<feature type="transmembrane region" description="Helical" evidence="1">
    <location>
        <begin position="315"/>
        <end position="339"/>
    </location>
</feature>
<feature type="transmembrane region" description="Helical" evidence="1">
    <location>
        <begin position="381"/>
        <end position="400"/>
    </location>
</feature>
<name>A0A0G1GEA0_9BACT</name>
<evidence type="ECO:0000313" key="3">
    <source>
        <dbReference type="Proteomes" id="UP000034090"/>
    </source>
</evidence>
<feature type="transmembrane region" description="Helical" evidence="1">
    <location>
        <begin position="171"/>
        <end position="187"/>
    </location>
</feature>
<gene>
    <name evidence="2" type="ORF">UV74_C0013G0315</name>
</gene>
<dbReference type="PANTHER" id="PTHR38454">
    <property type="entry name" value="INTEGRAL MEMBRANE PROTEIN-RELATED"/>
    <property type="match status" value="1"/>
</dbReference>
<feature type="transmembrane region" description="Helical" evidence="1">
    <location>
        <begin position="145"/>
        <end position="164"/>
    </location>
</feature>
<dbReference type="AlphaFoldDB" id="A0A0G1GEA0"/>
<evidence type="ECO:0000256" key="1">
    <source>
        <dbReference type="SAM" id="Phobius"/>
    </source>
</evidence>
<feature type="transmembrane region" description="Helical" evidence="1">
    <location>
        <begin position="7"/>
        <end position="24"/>
    </location>
</feature>